<comment type="caution">
    <text evidence="2">The sequence shown here is derived from an EMBL/GenBank/DDBJ whole genome shotgun (WGS) entry which is preliminary data.</text>
</comment>
<sequence>MTAQVPDELWQEFHTIVNMTSRELEDWLRTRSAGEDTEELPDQIEPPTGQQVVEILGKRRRDLTPRDARTMQHVIDSVHRQANLEAEPKAGDAEWRHQLMDLGHDPLKPTRPGE</sequence>
<dbReference type="Proteomes" id="UP000050867">
    <property type="component" value="Unassembled WGS sequence"/>
</dbReference>
<dbReference type="AlphaFoldDB" id="A0A0T6LQW0"/>
<protein>
    <recommendedName>
        <fullName evidence="4">DUF3140 domain-containing protein</fullName>
    </recommendedName>
</protein>
<dbReference type="PANTHER" id="PTHR40630">
    <property type="entry name" value="POSSIBLE DNA-BINDING PROTEIN"/>
    <property type="match status" value="1"/>
</dbReference>
<proteinExistence type="predicted"/>
<reference evidence="2 3" key="1">
    <citation type="submission" date="2015-10" db="EMBL/GenBank/DDBJ databases">
        <title>Draft genome sequence of pyrrolomycin-producing Streptomyces vitaminophilus.</title>
        <authorList>
            <person name="Graham D.E."/>
            <person name="Mahan K.M."/>
            <person name="Klingeman D.M."/>
            <person name="Hettich R.L."/>
            <person name="Parry R.J."/>
        </authorList>
    </citation>
    <scope>NUCLEOTIDE SEQUENCE [LARGE SCALE GENOMIC DNA]</scope>
    <source>
        <strain evidence="2 3">ATCC 31673</strain>
    </source>
</reference>
<gene>
    <name evidence="2" type="ORF">AQ490_03970</name>
</gene>
<dbReference type="InterPro" id="IPR021487">
    <property type="entry name" value="DUF3140"/>
</dbReference>
<organism evidence="2 3">
    <name type="scientific">Wenjunlia vitaminophila</name>
    <name type="common">Streptomyces vitaminophilus</name>
    <dbReference type="NCBI Taxonomy" id="76728"/>
    <lineage>
        <taxon>Bacteria</taxon>
        <taxon>Bacillati</taxon>
        <taxon>Actinomycetota</taxon>
        <taxon>Actinomycetes</taxon>
        <taxon>Kitasatosporales</taxon>
        <taxon>Streptomycetaceae</taxon>
        <taxon>Wenjunlia</taxon>
    </lineage>
</organism>
<dbReference type="eggNOG" id="ENOG5032S3Z">
    <property type="taxonomic scope" value="Bacteria"/>
</dbReference>
<feature type="region of interest" description="Disordered" evidence="1">
    <location>
        <begin position="88"/>
        <end position="114"/>
    </location>
</feature>
<dbReference type="RefSeq" id="WP_018386305.1">
    <property type="nucleotide sequence ID" value="NZ_LLZU01000024.1"/>
</dbReference>
<evidence type="ECO:0000256" key="1">
    <source>
        <dbReference type="SAM" id="MobiDB-lite"/>
    </source>
</evidence>
<evidence type="ECO:0000313" key="3">
    <source>
        <dbReference type="Proteomes" id="UP000050867"/>
    </source>
</evidence>
<name>A0A0T6LQW0_WENVI</name>
<dbReference type="Pfam" id="PF11338">
    <property type="entry name" value="DUF3140"/>
    <property type="match status" value="1"/>
</dbReference>
<accession>A0A0T6LQW0</accession>
<dbReference type="OrthoDB" id="513524at2"/>
<dbReference type="STRING" id="76728.AQ490_03970"/>
<keyword evidence="3" id="KW-1185">Reference proteome</keyword>
<dbReference type="PANTHER" id="PTHR40630:SF1">
    <property type="entry name" value="DNA-BINDING PROTEIN"/>
    <property type="match status" value="1"/>
</dbReference>
<evidence type="ECO:0000313" key="2">
    <source>
        <dbReference type="EMBL" id="KRV48421.1"/>
    </source>
</evidence>
<evidence type="ECO:0008006" key="4">
    <source>
        <dbReference type="Google" id="ProtNLM"/>
    </source>
</evidence>
<dbReference type="EMBL" id="LLZU01000024">
    <property type="protein sequence ID" value="KRV48421.1"/>
    <property type="molecule type" value="Genomic_DNA"/>
</dbReference>